<dbReference type="SUPFAM" id="SSF52833">
    <property type="entry name" value="Thioredoxin-like"/>
    <property type="match status" value="1"/>
</dbReference>
<dbReference type="AlphaFoldDB" id="A0A1E7F3X4"/>
<dbReference type="InterPro" id="IPR017937">
    <property type="entry name" value="Thioredoxin_CS"/>
</dbReference>
<keyword evidence="3" id="KW-1185">Reference proteome</keyword>
<dbReference type="CDD" id="cd02947">
    <property type="entry name" value="TRX_family"/>
    <property type="match status" value="1"/>
</dbReference>
<dbReference type="PANTHER" id="PTHR10438:SF468">
    <property type="entry name" value="THIOREDOXIN-1-RELATED"/>
    <property type="match status" value="1"/>
</dbReference>
<gene>
    <name evidence="2" type="ORF">FRACYDRAFT_263017</name>
</gene>
<dbReference type="InterPro" id="IPR036249">
    <property type="entry name" value="Thioredoxin-like_sf"/>
</dbReference>
<dbReference type="InParanoid" id="A0A1E7F3X4"/>
<dbReference type="Proteomes" id="UP000095751">
    <property type="component" value="Unassembled WGS sequence"/>
</dbReference>
<dbReference type="PROSITE" id="PS00194">
    <property type="entry name" value="THIOREDOXIN_1"/>
    <property type="match status" value="1"/>
</dbReference>
<evidence type="ECO:0000313" key="2">
    <source>
        <dbReference type="EMBL" id="OEU12705.1"/>
    </source>
</evidence>
<dbReference type="EMBL" id="KV784364">
    <property type="protein sequence ID" value="OEU12705.1"/>
    <property type="molecule type" value="Genomic_DNA"/>
</dbReference>
<dbReference type="PRINTS" id="PR00421">
    <property type="entry name" value="THIOREDOXIN"/>
</dbReference>
<dbReference type="Gene3D" id="3.40.30.10">
    <property type="entry name" value="Glutaredoxin"/>
    <property type="match status" value="1"/>
</dbReference>
<dbReference type="PROSITE" id="PS51352">
    <property type="entry name" value="THIOREDOXIN_2"/>
    <property type="match status" value="1"/>
</dbReference>
<evidence type="ECO:0000313" key="3">
    <source>
        <dbReference type="Proteomes" id="UP000095751"/>
    </source>
</evidence>
<dbReference type="KEGG" id="fcy:FRACYDRAFT_263017"/>
<organism evidence="2 3">
    <name type="scientific">Fragilariopsis cylindrus CCMP1102</name>
    <dbReference type="NCBI Taxonomy" id="635003"/>
    <lineage>
        <taxon>Eukaryota</taxon>
        <taxon>Sar</taxon>
        <taxon>Stramenopiles</taxon>
        <taxon>Ochrophyta</taxon>
        <taxon>Bacillariophyta</taxon>
        <taxon>Bacillariophyceae</taxon>
        <taxon>Bacillariophycidae</taxon>
        <taxon>Bacillariales</taxon>
        <taxon>Bacillariaceae</taxon>
        <taxon>Fragilariopsis</taxon>
    </lineage>
</organism>
<dbReference type="OrthoDB" id="10263751at2759"/>
<sequence>MAENNSDNTNTTNNASDASNFVELSSPDELIEFLNTNDEKGCVVTFSATWCGPCKASKPKLIKLATTTTTSTSNSSTPISVVPIGYVYENDLDDYLDIFVEIKAFPTYIFYRNGVEISRVEGVDVNFDQLKSMIIRETANNNVDDCVMSTTIE</sequence>
<dbReference type="PANTHER" id="PTHR10438">
    <property type="entry name" value="THIOREDOXIN"/>
    <property type="match status" value="1"/>
</dbReference>
<reference evidence="2 3" key="1">
    <citation type="submission" date="2016-09" db="EMBL/GenBank/DDBJ databases">
        <title>Extensive genetic diversity and differential bi-allelic expression allows diatom success in the polar Southern Ocean.</title>
        <authorList>
            <consortium name="DOE Joint Genome Institute"/>
            <person name="Mock T."/>
            <person name="Otillar R.P."/>
            <person name="Strauss J."/>
            <person name="Dupont C."/>
            <person name="Frickenhaus S."/>
            <person name="Maumus F."/>
            <person name="Mcmullan M."/>
            <person name="Sanges R."/>
            <person name="Schmutz J."/>
            <person name="Toseland A."/>
            <person name="Valas R."/>
            <person name="Veluchamy A."/>
            <person name="Ward B.J."/>
            <person name="Allen A."/>
            <person name="Barry K."/>
            <person name="Falciatore A."/>
            <person name="Ferrante M."/>
            <person name="Fortunato A.E."/>
            <person name="Gloeckner G."/>
            <person name="Gruber A."/>
            <person name="Hipkin R."/>
            <person name="Janech M."/>
            <person name="Kroth P."/>
            <person name="Leese F."/>
            <person name="Lindquist E."/>
            <person name="Lyon B.R."/>
            <person name="Martin J."/>
            <person name="Mayer C."/>
            <person name="Parker M."/>
            <person name="Quesneville H."/>
            <person name="Raymond J."/>
            <person name="Uhlig C."/>
            <person name="Valentin K.U."/>
            <person name="Worden A.Z."/>
            <person name="Armbrust E.V."/>
            <person name="Bowler C."/>
            <person name="Green B."/>
            <person name="Moulton V."/>
            <person name="Van Oosterhout C."/>
            <person name="Grigoriev I."/>
        </authorList>
    </citation>
    <scope>NUCLEOTIDE SEQUENCE [LARGE SCALE GENOMIC DNA]</scope>
    <source>
        <strain evidence="2 3">CCMP1102</strain>
    </source>
</reference>
<protein>
    <recommendedName>
        <fullName evidence="1">Thioredoxin domain-containing protein</fullName>
    </recommendedName>
</protein>
<dbReference type="InterPro" id="IPR050620">
    <property type="entry name" value="Thioredoxin_H-type-like"/>
</dbReference>
<accession>A0A1E7F3X4</accession>
<evidence type="ECO:0000259" key="1">
    <source>
        <dbReference type="PROSITE" id="PS51352"/>
    </source>
</evidence>
<proteinExistence type="predicted"/>
<dbReference type="InterPro" id="IPR013766">
    <property type="entry name" value="Thioredoxin_domain"/>
</dbReference>
<feature type="domain" description="Thioredoxin" evidence="1">
    <location>
        <begin position="1"/>
        <end position="139"/>
    </location>
</feature>
<name>A0A1E7F3X4_9STRA</name>
<dbReference type="Pfam" id="PF00085">
    <property type="entry name" value="Thioredoxin"/>
    <property type="match status" value="1"/>
</dbReference>